<dbReference type="EMBL" id="MN882610">
    <property type="protein sequence ID" value="QHS01560.1"/>
    <property type="molecule type" value="Genomic_DNA"/>
</dbReference>
<organism evidence="1 2">
    <name type="scientific">Enterobacter phage vB_EclM_CIP9</name>
    <dbReference type="NCBI Taxonomy" id="2696340"/>
    <lineage>
        <taxon>Viruses</taxon>
        <taxon>Duplodnaviria</taxon>
        <taxon>Heunggongvirae</taxon>
        <taxon>Uroviricota</taxon>
        <taxon>Caudoviricetes</taxon>
        <taxon>Pantevenvirales</taxon>
        <taxon>Straboviridae</taxon>
        <taxon>Tevenvirinae</taxon>
        <taxon>Kanagawavirus</taxon>
        <taxon>Kanagawavirus cipnine</taxon>
    </lineage>
</organism>
<evidence type="ECO:0000313" key="2">
    <source>
        <dbReference type="Proteomes" id="UP000465071"/>
    </source>
</evidence>
<accession>A0A6B9XZC2</accession>
<gene>
    <name evidence="1" type="ORF">CPT_CIP9_024</name>
</gene>
<name>A0A6B9XZC2_9CAUD</name>
<evidence type="ECO:0000313" key="1">
    <source>
        <dbReference type="EMBL" id="QHS01560.1"/>
    </source>
</evidence>
<dbReference type="InterPro" id="IPR021405">
    <property type="entry name" value="Phage_T4_Gp30.1"/>
</dbReference>
<protein>
    <submittedName>
        <fullName evidence="1">Uncharacterized protein</fullName>
    </submittedName>
</protein>
<sequence length="86" mass="10596">MFVMHLMRDGDQIRTRDFGHVNQFLRMYPVFREARGEEIFEECVSQGFIYVHHKDHKEKERHFYTYHKQLGLMLEELAYNRTTHGY</sequence>
<dbReference type="Proteomes" id="UP000465071">
    <property type="component" value="Segment"/>
</dbReference>
<proteinExistence type="predicted"/>
<keyword evidence="2" id="KW-1185">Reference proteome</keyword>
<dbReference type="Pfam" id="PF11243">
    <property type="entry name" value="DUF3045"/>
    <property type="match status" value="1"/>
</dbReference>
<reference evidence="2" key="1">
    <citation type="submission" date="2019-12" db="EMBL/GenBank/DDBJ databases">
        <authorList>
            <person name="Wang K."/>
            <person name="Tamayo M.G."/>
            <person name="Penner T.V."/>
            <person name="Cook B.W.M."/>
            <person name="Court D.A."/>
            <person name="Theriault S.S."/>
        </authorList>
    </citation>
    <scope>NUCLEOTIDE SEQUENCE [LARGE SCALE GENOMIC DNA]</scope>
</reference>